<accession>M3GVG0</accession>
<dbReference type="EMBL" id="AHOR02000044">
    <property type="protein sequence ID" value="EMF80886.1"/>
    <property type="molecule type" value="Genomic_DNA"/>
</dbReference>
<dbReference type="Proteomes" id="UP000011770">
    <property type="component" value="Unassembled WGS sequence"/>
</dbReference>
<evidence type="ECO:0000313" key="2">
    <source>
        <dbReference type="Proteomes" id="UP000011770"/>
    </source>
</evidence>
<comment type="caution">
    <text evidence="1">The sequence shown here is derived from an EMBL/GenBank/DDBJ whole genome shotgun (WGS) entry which is preliminary data.</text>
</comment>
<evidence type="ECO:0000313" key="1">
    <source>
        <dbReference type="EMBL" id="EMF80886.1"/>
    </source>
</evidence>
<dbReference type="AlphaFoldDB" id="M3GVG0"/>
<protein>
    <submittedName>
        <fullName evidence="1">Uncharacterized protein</fullName>
    </submittedName>
</protein>
<proteinExistence type="predicted"/>
<gene>
    <name evidence="1" type="ORF">LEP1GSC188_3142</name>
</gene>
<name>M3GVG0_9LEPT</name>
<sequence>MKEPDWENVTEEELWKFVGWHLANKGIHSVLVGGAVVSIYSKGAYRSGDLDLVEPLISKASEIKSVMEAIGFQKESRHYVHPKCKHLFIEFVSGPVSIGEDYRIVLDEKKFNGKILRIFSPTDCIRDRLASYIHFSARECLDQALLVAKSQHFDLNRVKEWCSQEGASGQRAFEEFYRLYLSYNNTNS</sequence>
<organism evidence="1 2">
    <name type="scientific">Leptospira weilii serovar Topaz str. LT2116</name>
    <dbReference type="NCBI Taxonomy" id="1088540"/>
    <lineage>
        <taxon>Bacteria</taxon>
        <taxon>Pseudomonadati</taxon>
        <taxon>Spirochaetota</taxon>
        <taxon>Spirochaetia</taxon>
        <taxon>Leptospirales</taxon>
        <taxon>Leptospiraceae</taxon>
        <taxon>Leptospira</taxon>
    </lineage>
</organism>
<reference evidence="1 2" key="1">
    <citation type="submission" date="2013-01" db="EMBL/GenBank/DDBJ databases">
        <authorList>
            <person name="Harkins D.M."/>
            <person name="Durkin A.S."/>
            <person name="Brinkac L.M."/>
            <person name="Haft D.H."/>
            <person name="Selengut J.D."/>
            <person name="Sanka R."/>
            <person name="DePew J."/>
            <person name="Purushe J."/>
            <person name="Tulsiani S.M."/>
            <person name="Graham G.C."/>
            <person name="Burns M.-A."/>
            <person name="Dohnt M.F."/>
            <person name="Smythe L.D."/>
            <person name="McKay D.B."/>
            <person name="Craig S.B."/>
            <person name="Vinetz J.M."/>
            <person name="Sutton G.G."/>
            <person name="Nierman W.C."/>
            <person name="Fouts D.E."/>
        </authorList>
    </citation>
    <scope>NUCLEOTIDE SEQUENCE [LARGE SCALE GENOMIC DNA]</scope>
    <source>
        <strain evidence="1 2">LT2116</strain>
    </source>
</reference>